<dbReference type="EMBL" id="ML996565">
    <property type="protein sequence ID" value="KAF2763555.1"/>
    <property type="molecule type" value="Genomic_DNA"/>
</dbReference>
<dbReference type="Proteomes" id="UP000799437">
    <property type="component" value="Unassembled WGS sequence"/>
</dbReference>
<proteinExistence type="predicted"/>
<evidence type="ECO:0000313" key="3">
    <source>
        <dbReference type="EMBL" id="KAF2763555.1"/>
    </source>
</evidence>
<gene>
    <name evidence="3" type="ORF">EJ05DRAFT_482343</name>
</gene>
<feature type="chain" id="PRO_5025420343" evidence="2">
    <location>
        <begin position="28"/>
        <end position="184"/>
    </location>
</feature>
<name>A0A6A6WMV2_9PEZI</name>
<protein>
    <submittedName>
        <fullName evidence="3">Uncharacterized protein</fullName>
    </submittedName>
</protein>
<evidence type="ECO:0000256" key="2">
    <source>
        <dbReference type="SAM" id="SignalP"/>
    </source>
</evidence>
<feature type="signal peptide" evidence="2">
    <location>
        <begin position="1"/>
        <end position="27"/>
    </location>
</feature>
<reference evidence="3" key="1">
    <citation type="journal article" date="2020" name="Stud. Mycol.">
        <title>101 Dothideomycetes genomes: a test case for predicting lifestyles and emergence of pathogens.</title>
        <authorList>
            <person name="Haridas S."/>
            <person name="Albert R."/>
            <person name="Binder M."/>
            <person name="Bloem J."/>
            <person name="Labutti K."/>
            <person name="Salamov A."/>
            <person name="Andreopoulos B."/>
            <person name="Baker S."/>
            <person name="Barry K."/>
            <person name="Bills G."/>
            <person name="Bluhm B."/>
            <person name="Cannon C."/>
            <person name="Castanera R."/>
            <person name="Culley D."/>
            <person name="Daum C."/>
            <person name="Ezra D."/>
            <person name="Gonzalez J."/>
            <person name="Henrissat B."/>
            <person name="Kuo A."/>
            <person name="Liang C."/>
            <person name="Lipzen A."/>
            <person name="Lutzoni F."/>
            <person name="Magnuson J."/>
            <person name="Mondo S."/>
            <person name="Nolan M."/>
            <person name="Ohm R."/>
            <person name="Pangilinan J."/>
            <person name="Park H.-J."/>
            <person name="Ramirez L."/>
            <person name="Alfaro M."/>
            <person name="Sun H."/>
            <person name="Tritt A."/>
            <person name="Yoshinaga Y."/>
            <person name="Zwiers L.-H."/>
            <person name="Turgeon B."/>
            <person name="Goodwin S."/>
            <person name="Spatafora J."/>
            <person name="Crous P."/>
            <person name="Grigoriev I."/>
        </authorList>
    </citation>
    <scope>NUCLEOTIDE SEQUENCE</scope>
    <source>
        <strain evidence="3">CBS 121739</strain>
    </source>
</reference>
<keyword evidence="2" id="KW-0732">Signal</keyword>
<dbReference type="RefSeq" id="XP_033606006.1">
    <property type="nucleotide sequence ID" value="XM_033745161.1"/>
</dbReference>
<accession>A0A6A6WMV2</accession>
<keyword evidence="4" id="KW-1185">Reference proteome</keyword>
<evidence type="ECO:0000256" key="1">
    <source>
        <dbReference type="SAM" id="MobiDB-lite"/>
    </source>
</evidence>
<organism evidence="3 4">
    <name type="scientific">Pseudovirgaria hyperparasitica</name>
    <dbReference type="NCBI Taxonomy" id="470096"/>
    <lineage>
        <taxon>Eukaryota</taxon>
        <taxon>Fungi</taxon>
        <taxon>Dikarya</taxon>
        <taxon>Ascomycota</taxon>
        <taxon>Pezizomycotina</taxon>
        <taxon>Dothideomycetes</taxon>
        <taxon>Dothideomycetes incertae sedis</taxon>
        <taxon>Acrospermales</taxon>
        <taxon>Acrospermaceae</taxon>
        <taxon>Pseudovirgaria</taxon>
    </lineage>
</organism>
<evidence type="ECO:0000313" key="4">
    <source>
        <dbReference type="Proteomes" id="UP000799437"/>
    </source>
</evidence>
<feature type="region of interest" description="Disordered" evidence="1">
    <location>
        <begin position="126"/>
        <end position="159"/>
    </location>
</feature>
<dbReference type="AlphaFoldDB" id="A0A6A6WMV2"/>
<dbReference type="GeneID" id="54486215"/>
<sequence length="184" mass="20630">MHAAQCGERGFLCCCSLLLLRIGGVWDTDVGANAGSRFEVRGLEGQRDKGSSGAEATFFLAISGSFCQIEDEASSRAIRGTEFGAGDDDLEPGVLLQPEFNMEHDQRDLHHHHHQSSIAIKLHIHPLRPPGRDRSVQEHLRNPSNPAGGKPTRNGHSQRVKECLFSDGTRVYRRIYDYYDYDYY</sequence>
<feature type="compositionally biased region" description="Basic and acidic residues" evidence="1">
    <location>
        <begin position="130"/>
        <end position="141"/>
    </location>
</feature>